<feature type="region of interest" description="Disordered" evidence="1">
    <location>
        <begin position="279"/>
        <end position="336"/>
    </location>
</feature>
<sequence length="336" mass="36596">MQAEIDREEEINDLQLRIVTETEMDPSVSPEILSSNGGNCIEHRVSMMDTLAGVAIKYGVEVSDIKRLNGLTTDLQMFAHNSLQIPLPGRHPPSSVNQGGSSPDVLSSFQSPKMSSPQWGVSSAMSSLQGYYGLTPSSDIGAAEGTKMVVNTRGMAQYLEDVPQHKTSIYADPTLSPHRRSRSYASGFPLCTHGFADEKSEHRRSQTDFDQACHTPVLLLKDDTSNSCGFSGLTGNSLALRPKSSSRTSPLRETDLDRVNPIPIGDTFIFERFSGFRKSSSTSDLEDTENSSTVRPTSKLAKRSDLQATSTGSSTRTIFDGLPKPVTIRRNKAAMD</sequence>
<dbReference type="PANTHER" id="PTHR20932">
    <property type="entry name" value="LYSM AND PUTATIVE PEPTIDOGLYCAN-BINDING DOMAIN-CONTAINING PROTEIN"/>
    <property type="match status" value="1"/>
</dbReference>
<name>A0A443P1M1_9MAGN</name>
<dbReference type="AlphaFoldDB" id="A0A443P1M1"/>
<dbReference type="PANTHER" id="PTHR20932:SF36">
    <property type="entry name" value="OS03G0110600 PROTEIN"/>
    <property type="match status" value="1"/>
</dbReference>
<dbReference type="CDD" id="cd00118">
    <property type="entry name" value="LysM"/>
    <property type="match status" value="1"/>
</dbReference>
<organism evidence="3 4">
    <name type="scientific">Cinnamomum micranthum f. kanehirae</name>
    <dbReference type="NCBI Taxonomy" id="337451"/>
    <lineage>
        <taxon>Eukaryota</taxon>
        <taxon>Viridiplantae</taxon>
        <taxon>Streptophyta</taxon>
        <taxon>Embryophyta</taxon>
        <taxon>Tracheophyta</taxon>
        <taxon>Spermatophyta</taxon>
        <taxon>Magnoliopsida</taxon>
        <taxon>Magnoliidae</taxon>
        <taxon>Laurales</taxon>
        <taxon>Lauraceae</taxon>
        <taxon>Cinnamomum</taxon>
    </lineage>
</organism>
<dbReference type="OrthoDB" id="538216at2759"/>
<feature type="domain" description="LysM" evidence="2">
    <location>
        <begin position="41"/>
        <end position="85"/>
    </location>
</feature>
<protein>
    <submittedName>
        <fullName evidence="3">Peptidoglycan-binding LysM domain-containing protein, putative isoform 2</fullName>
    </submittedName>
</protein>
<dbReference type="Gene3D" id="3.10.350.10">
    <property type="entry name" value="LysM domain"/>
    <property type="match status" value="1"/>
</dbReference>
<reference evidence="3 4" key="1">
    <citation type="journal article" date="2019" name="Nat. Plants">
        <title>Stout camphor tree genome fills gaps in understanding of flowering plant genome evolution.</title>
        <authorList>
            <person name="Chaw S.M."/>
            <person name="Liu Y.C."/>
            <person name="Wu Y.W."/>
            <person name="Wang H.Y."/>
            <person name="Lin C.I."/>
            <person name="Wu C.S."/>
            <person name="Ke H.M."/>
            <person name="Chang L.Y."/>
            <person name="Hsu C.Y."/>
            <person name="Yang H.T."/>
            <person name="Sudianto E."/>
            <person name="Hsu M.H."/>
            <person name="Wu K.P."/>
            <person name="Wang L.N."/>
            <person name="Leebens-Mack J.H."/>
            <person name="Tsai I.J."/>
        </authorList>
    </citation>
    <scope>NUCLEOTIDE SEQUENCE [LARGE SCALE GENOMIC DNA]</scope>
    <source>
        <strain evidence="4">cv. Chaw 1501</strain>
        <tissue evidence="3">Young leaves</tissue>
    </source>
</reference>
<dbReference type="SUPFAM" id="SSF54106">
    <property type="entry name" value="LysM domain"/>
    <property type="match status" value="1"/>
</dbReference>
<evidence type="ECO:0000313" key="3">
    <source>
        <dbReference type="EMBL" id="RWR84661.1"/>
    </source>
</evidence>
<feature type="compositionally biased region" description="Basic residues" evidence="1">
    <location>
        <begin position="327"/>
        <end position="336"/>
    </location>
</feature>
<dbReference type="PROSITE" id="PS51782">
    <property type="entry name" value="LYSM"/>
    <property type="match status" value="1"/>
</dbReference>
<dbReference type="InterPro" id="IPR036779">
    <property type="entry name" value="LysM_dom_sf"/>
</dbReference>
<feature type="compositionally biased region" description="Polar residues" evidence="1">
    <location>
        <begin position="94"/>
        <end position="113"/>
    </location>
</feature>
<keyword evidence="4" id="KW-1185">Reference proteome</keyword>
<comment type="caution">
    <text evidence="3">The sequence shown here is derived from an EMBL/GenBank/DDBJ whole genome shotgun (WGS) entry which is preliminary data.</text>
</comment>
<evidence type="ECO:0000256" key="1">
    <source>
        <dbReference type="SAM" id="MobiDB-lite"/>
    </source>
</evidence>
<feature type="compositionally biased region" description="Polar residues" evidence="1">
    <location>
        <begin position="306"/>
        <end position="317"/>
    </location>
</feature>
<dbReference type="InterPro" id="IPR018392">
    <property type="entry name" value="LysM"/>
</dbReference>
<dbReference type="EMBL" id="QPKB01000005">
    <property type="protein sequence ID" value="RWR84661.1"/>
    <property type="molecule type" value="Genomic_DNA"/>
</dbReference>
<feature type="compositionally biased region" description="Polar residues" evidence="1">
    <location>
        <begin position="239"/>
        <end position="249"/>
    </location>
</feature>
<dbReference type="InterPro" id="IPR045030">
    <property type="entry name" value="LYSM1-4"/>
</dbReference>
<feature type="region of interest" description="Disordered" evidence="1">
    <location>
        <begin position="239"/>
        <end position="258"/>
    </location>
</feature>
<dbReference type="Proteomes" id="UP000283530">
    <property type="component" value="Unassembled WGS sequence"/>
</dbReference>
<evidence type="ECO:0000313" key="4">
    <source>
        <dbReference type="Proteomes" id="UP000283530"/>
    </source>
</evidence>
<gene>
    <name evidence="3" type="ORF">CKAN_01348500</name>
</gene>
<feature type="region of interest" description="Disordered" evidence="1">
    <location>
        <begin position="87"/>
        <end position="113"/>
    </location>
</feature>
<dbReference type="Pfam" id="PF01476">
    <property type="entry name" value="LysM"/>
    <property type="match status" value="1"/>
</dbReference>
<accession>A0A443P1M1</accession>
<proteinExistence type="predicted"/>
<evidence type="ECO:0000259" key="2">
    <source>
        <dbReference type="PROSITE" id="PS51782"/>
    </source>
</evidence>